<accession>A0ABY6L440</accession>
<dbReference type="InterPro" id="IPR017850">
    <property type="entry name" value="Alkaline_phosphatase_core_sf"/>
</dbReference>
<organism evidence="1 2">
    <name type="scientific">Cordylochernes scorpioides</name>
    <dbReference type="NCBI Taxonomy" id="51811"/>
    <lineage>
        <taxon>Eukaryota</taxon>
        <taxon>Metazoa</taxon>
        <taxon>Ecdysozoa</taxon>
        <taxon>Arthropoda</taxon>
        <taxon>Chelicerata</taxon>
        <taxon>Arachnida</taxon>
        <taxon>Pseudoscorpiones</taxon>
        <taxon>Cheliferoidea</taxon>
        <taxon>Chernetidae</taxon>
        <taxon>Cordylochernes</taxon>
    </lineage>
</organism>
<reference evidence="1 2" key="1">
    <citation type="submission" date="2022-01" db="EMBL/GenBank/DDBJ databases">
        <title>A chromosomal length assembly of Cordylochernes scorpioides.</title>
        <authorList>
            <person name="Zeh D."/>
            <person name="Zeh J."/>
        </authorList>
    </citation>
    <scope>NUCLEOTIDE SEQUENCE [LARGE SCALE GENOMIC DNA]</scope>
    <source>
        <strain evidence="1">IN4F17</strain>
        <tissue evidence="1">Whole Body</tissue>
    </source>
</reference>
<dbReference type="Gene3D" id="3.40.720.10">
    <property type="entry name" value="Alkaline Phosphatase, subunit A"/>
    <property type="match status" value="2"/>
</dbReference>
<sequence length="813" mass="93532">MENMLIGPLPTLRTTILTINILYGKIMLSMAMEDSRIREESKSFCFGNKMDIEIVFDYLKGFTDTFRTPRFSYTFVAGVTHNKLNTAGHGDHPAYVILKQLFESGALNNSFLFFFSDHGLRFGEIRQTYIGHFEERMPIAYLRFPDWFYQKYPKFYSNLKTNQKRLTTHFDIHATLQHLLALTWKSYDFSKNDFGKSLLAEIPDTRTCSEAGIPDHFCTCHVFKPVSKNDPVALRAAAAIISSLNAWLSARAECSLLKLESVIEARTGTQSETFLKEMDDFIPWFTRLFEPAKDPYDCERKTSFLRVFPNCSVELDAGILSAQYSTSSNNLQCQVQPILRDTASKTPDDAYVLGSAKELVFGHKLDHEFALVNCQNVDKKEDIFLDFVSCFPISPSVKAKQKTISKEKEQRQNFEPLNVILLGIDSLSQLNFIRHFPKTKTYLEEILRPIKLSGYTKVGENTFPNLTPLFTGKYVNWTITDAKDYYFDDQHFIWKDYAKYGYVTLFSEDCPTIATFNYLKNGFKNPPADYYLRPLSLAMEDSRIREESKSFCFGNKMDIEIVFDYLKGFTDTFRTPRFSYTFVAGVTHNKLNTAGHGDHPAYVILKQLFESGALNNSFLFFFSDHGLRFGEIRQTYIGHFEERMPIAYLRFPDWFYQKYPKFYSNLKTNQKRLTTHFDIHATLQHLLALTWKSYDFSKNDFGKSLLAEIPDTRTCSEAGIPDHFCTCHVFKPVSKNDPVALRAAAAIISSLNAWLSARAECSLLKLESVIEARTGTQSETFLKEMDDFIPWFRPVQDMAFSKAQSDMMVAILS</sequence>
<dbReference type="InterPro" id="IPR004245">
    <property type="entry name" value="DUF229"/>
</dbReference>
<evidence type="ECO:0000313" key="1">
    <source>
        <dbReference type="EMBL" id="UYV75911.1"/>
    </source>
</evidence>
<keyword evidence="2" id="KW-1185">Reference proteome</keyword>
<proteinExistence type="predicted"/>
<dbReference type="PANTHER" id="PTHR10974:SF1">
    <property type="entry name" value="FI08016P-RELATED"/>
    <property type="match status" value="1"/>
</dbReference>
<dbReference type="Proteomes" id="UP001235939">
    <property type="component" value="Chromosome 13"/>
</dbReference>
<dbReference type="PANTHER" id="PTHR10974">
    <property type="entry name" value="FI08016P-RELATED"/>
    <property type="match status" value="1"/>
</dbReference>
<dbReference type="EMBL" id="CP092875">
    <property type="protein sequence ID" value="UYV75911.1"/>
    <property type="molecule type" value="Genomic_DNA"/>
</dbReference>
<dbReference type="SUPFAM" id="SSF53649">
    <property type="entry name" value="Alkaline phosphatase-like"/>
    <property type="match status" value="2"/>
</dbReference>
<evidence type="ECO:0000313" key="2">
    <source>
        <dbReference type="Proteomes" id="UP001235939"/>
    </source>
</evidence>
<protein>
    <submittedName>
        <fullName evidence="1">Uncharacterized protein</fullName>
    </submittedName>
</protein>
<dbReference type="CDD" id="cd16021">
    <property type="entry name" value="ALP_like"/>
    <property type="match status" value="1"/>
</dbReference>
<gene>
    <name evidence="1" type="ORF">LAZ67_13001789</name>
</gene>
<name>A0ABY6L440_9ARAC</name>
<dbReference type="Pfam" id="PF02995">
    <property type="entry name" value="DUF229"/>
    <property type="match status" value="2"/>
</dbReference>